<dbReference type="OrthoDB" id="7173889at2"/>
<comment type="caution">
    <text evidence="1">The sequence shown here is derived from an EMBL/GenBank/DDBJ whole genome shotgun (WGS) entry which is preliminary data.</text>
</comment>
<accession>A0A4Q9GEE6</accession>
<keyword evidence="2" id="KW-1185">Reference proteome</keyword>
<name>A0A4Q9GEE6_9HYPH</name>
<dbReference type="RefSeq" id="WP_131004217.1">
    <property type="nucleotide sequence ID" value="NZ_JBHSZR010000009.1"/>
</dbReference>
<evidence type="ECO:0000313" key="2">
    <source>
        <dbReference type="Proteomes" id="UP000291613"/>
    </source>
</evidence>
<reference evidence="1 2" key="1">
    <citation type="submission" date="2019-02" db="EMBL/GenBank/DDBJ databases">
        <title>Hansschlegelia quercus sp. nov., a novel methylotrophic bacterium from buds of oak (Quercus robur L.).</title>
        <authorList>
            <person name="Agafonova N.V."/>
            <person name="Kaparullina E.N."/>
            <person name="Grouzdev D.S."/>
            <person name="Doronina N.V."/>
        </authorList>
    </citation>
    <scope>NUCLEOTIDE SEQUENCE [LARGE SCALE GENOMIC DNA]</scope>
    <source>
        <strain evidence="1 2">Dub</strain>
    </source>
</reference>
<dbReference type="Pfam" id="PF13770">
    <property type="entry name" value="DUF4169"/>
    <property type="match status" value="1"/>
</dbReference>
<proteinExistence type="predicted"/>
<sequence>MDEIVNLRRARKERVRAASEKQAADNRLAFGVSKKDKRAEAARRALEERRLDGHCRDSGGNAK</sequence>
<protein>
    <submittedName>
        <fullName evidence="1">DUF4169 family protein</fullName>
    </submittedName>
</protein>
<evidence type="ECO:0000313" key="1">
    <source>
        <dbReference type="EMBL" id="TBN48733.1"/>
    </source>
</evidence>
<gene>
    <name evidence="1" type="ORF">EYR15_14205</name>
</gene>
<dbReference type="Proteomes" id="UP000291613">
    <property type="component" value="Unassembled WGS sequence"/>
</dbReference>
<organism evidence="1 2">
    <name type="scientific">Hansschlegelia quercus</name>
    <dbReference type="NCBI Taxonomy" id="2528245"/>
    <lineage>
        <taxon>Bacteria</taxon>
        <taxon>Pseudomonadati</taxon>
        <taxon>Pseudomonadota</taxon>
        <taxon>Alphaproteobacteria</taxon>
        <taxon>Hyphomicrobiales</taxon>
        <taxon>Methylopilaceae</taxon>
        <taxon>Hansschlegelia</taxon>
    </lineage>
</organism>
<dbReference type="InterPro" id="IPR025227">
    <property type="entry name" value="DUF4169"/>
</dbReference>
<dbReference type="EMBL" id="SIUB01000007">
    <property type="protein sequence ID" value="TBN48733.1"/>
    <property type="molecule type" value="Genomic_DNA"/>
</dbReference>
<dbReference type="AlphaFoldDB" id="A0A4Q9GEE6"/>